<keyword evidence="1" id="KW-1133">Transmembrane helix</keyword>
<keyword evidence="1" id="KW-0812">Transmembrane</keyword>
<dbReference type="Proteomes" id="UP000541444">
    <property type="component" value="Unassembled WGS sequence"/>
</dbReference>
<keyword evidence="1" id="KW-0472">Membrane</keyword>
<proteinExistence type="predicted"/>
<gene>
    <name evidence="2" type="ORF">GIB67_008953</name>
</gene>
<reference evidence="2 3" key="1">
    <citation type="journal article" date="2020" name="IScience">
        <title>Genome Sequencing of the Endangered Kingdonia uniflora (Circaeasteraceae, Ranunculales) Reveals Potential Mechanisms of Evolutionary Specialization.</title>
        <authorList>
            <person name="Sun Y."/>
            <person name="Deng T."/>
            <person name="Zhang A."/>
            <person name="Moore M.J."/>
            <person name="Landis J.B."/>
            <person name="Lin N."/>
            <person name="Zhang H."/>
            <person name="Zhang X."/>
            <person name="Huang J."/>
            <person name="Zhang X."/>
            <person name="Sun H."/>
            <person name="Wang H."/>
        </authorList>
    </citation>
    <scope>NUCLEOTIDE SEQUENCE [LARGE SCALE GENOMIC DNA]</scope>
    <source>
        <strain evidence="2">TB1705</strain>
        <tissue evidence="2">Leaf</tissue>
    </source>
</reference>
<dbReference type="PANTHER" id="PTHR37244:SF1">
    <property type="entry name" value="NADP-SPECIFIC GLUTAMATE DEHYDROGENASE"/>
    <property type="match status" value="1"/>
</dbReference>
<accession>A0A7J7LVQ5</accession>
<dbReference type="AlphaFoldDB" id="A0A7J7LVQ5"/>
<comment type="caution">
    <text evidence="2">The sequence shown here is derived from an EMBL/GenBank/DDBJ whole genome shotgun (WGS) entry which is preliminary data.</text>
</comment>
<keyword evidence="3" id="KW-1185">Reference proteome</keyword>
<evidence type="ECO:0000313" key="3">
    <source>
        <dbReference type="Proteomes" id="UP000541444"/>
    </source>
</evidence>
<dbReference type="OrthoDB" id="770302at2759"/>
<evidence type="ECO:0000313" key="2">
    <source>
        <dbReference type="EMBL" id="KAF6146667.1"/>
    </source>
</evidence>
<sequence>MEVETQRVDPLRSNFKPVNHHKLYKAHRDIIFEFKVIYMRLINIPLDMQSCINIIFPSRDPHSSLQINGLKITPCEKILKPLTRHRADTLMSEFYYVNTDRMKFKGSFLPFEVQIIQRWSDSLVLVSGVLRRKGDGWVLECKENKISNNGGLVDVYFAGRSFGMPLLLNHVVQFKRLKELDCIPEDSVIEVDVDAAVIYDKSEELKKSDSTKEFREELSEPLYEGEEELIVEEEQVSWFNAGVRVGIGLGFGMSLGVGVGLGLIMRTYKASSSIFKRFIV</sequence>
<dbReference type="EMBL" id="JACGCM010001965">
    <property type="protein sequence ID" value="KAF6146667.1"/>
    <property type="molecule type" value="Genomic_DNA"/>
</dbReference>
<evidence type="ECO:0000256" key="1">
    <source>
        <dbReference type="SAM" id="Phobius"/>
    </source>
</evidence>
<name>A0A7J7LVQ5_9MAGN</name>
<protein>
    <submittedName>
        <fullName evidence="2">Uncharacterized protein</fullName>
    </submittedName>
</protein>
<dbReference type="PANTHER" id="PTHR37244">
    <property type="entry name" value="NADP-SPECIFIC GLUTAMATE DEHYDROGENASE"/>
    <property type="match status" value="1"/>
</dbReference>
<organism evidence="2 3">
    <name type="scientific">Kingdonia uniflora</name>
    <dbReference type="NCBI Taxonomy" id="39325"/>
    <lineage>
        <taxon>Eukaryota</taxon>
        <taxon>Viridiplantae</taxon>
        <taxon>Streptophyta</taxon>
        <taxon>Embryophyta</taxon>
        <taxon>Tracheophyta</taxon>
        <taxon>Spermatophyta</taxon>
        <taxon>Magnoliopsida</taxon>
        <taxon>Ranunculales</taxon>
        <taxon>Circaeasteraceae</taxon>
        <taxon>Kingdonia</taxon>
    </lineage>
</organism>
<feature type="transmembrane region" description="Helical" evidence="1">
    <location>
        <begin position="245"/>
        <end position="268"/>
    </location>
</feature>